<evidence type="ECO:0000313" key="2">
    <source>
        <dbReference type="Proteomes" id="UP000730618"/>
    </source>
</evidence>
<proteinExistence type="predicted"/>
<protein>
    <recommendedName>
        <fullName evidence="3">Tyr recombinase domain-containing protein</fullName>
    </recommendedName>
</protein>
<dbReference type="EMBL" id="CAJVCE010000039">
    <property type="protein sequence ID" value="CAG7658072.1"/>
    <property type="molecule type" value="Genomic_DNA"/>
</dbReference>
<organism evidence="1 2">
    <name type="scientific">Paenibacillus allorhizosphaerae</name>
    <dbReference type="NCBI Taxonomy" id="2849866"/>
    <lineage>
        <taxon>Bacteria</taxon>
        <taxon>Bacillati</taxon>
        <taxon>Bacillota</taxon>
        <taxon>Bacilli</taxon>
        <taxon>Bacillales</taxon>
        <taxon>Paenibacillaceae</taxon>
        <taxon>Paenibacillus</taxon>
    </lineage>
</organism>
<keyword evidence="2" id="KW-1185">Reference proteome</keyword>
<gene>
    <name evidence="1" type="ORF">PAECIP111802_06940</name>
</gene>
<evidence type="ECO:0000313" key="1">
    <source>
        <dbReference type="EMBL" id="CAG7658072.1"/>
    </source>
</evidence>
<name>A0ABM8VTP7_9BACL</name>
<reference evidence="1 2" key="1">
    <citation type="submission" date="2021-06" db="EMBL/GenBank/DDBJ databases">
        <authorList>
            <person name="Criscuolo A."/>
        </authorList>
    </citation>
    <scope>NUCLEOTIDE SEQUENCE [LARGE SCALE GENOMIC DNA]</scope>
    <source>
        <strain evidence="2">CIP 111802</strain>
    </source>
</reference>
<sequence>MVLRDSNCWGTGQRIIFQTSIGKSNQLNQWGYEIEEGGKTPAPFLPRNTGLLIQGFATTRTATQTNKLLINIEPIYVACMFARFALDIITSSGARMNELLQISYDKDCCVVTVDKSVSPQKKLHCPIDPEGKGRTGELLYARRSLQVYD</sequence>
<accession>A0ABM8VTP7</accession>
<dbReference type="Proteomes" id="UP000730618">
    <property type="component" value="Unassembled WGS sequence"/>
</dbReference>
<dbReference type="RefSeq" id="WP_218103077.1">
    <property type="nucleotide sequence ID" value="NZ_CAJVCE010000039.1"/>
</dbReference>
<evidence type="ECO:0008006" key="3">
    <source>
        <dbReference type="Google" id="ProtNLM"/>
    </source>
</evidence>
<comment type="caution">
    <text evidence="1">The sequence shown here is derived from an EMBL/GenBank/DDBJ whole genome shotgun (WGS) entry which is preliminary data.</text>
</comment>